<dbReference type="FunFam" id="1.10.287.70:FF:000046">
    <property type="entry name" value="Sodium channel protein"/>
    <property type="match status" value="1"/>
</dbReference>
<feature type="transmembrane region" description="Helical" evidence="16">
    <location>
        <begin position="1715"/>
        <end position="1738"/>
    </location>
</feature>
<evidence type="ECO:0000256" key="11">
    <source>
        <dbReference type="ARBA" id="ARBA00023136"/>
    </source>
</evidence>
<keyword evidence="5 16" id="KW-0812">Transmembrane</keyword>
<dbReference type="InterPro" id="IPR005821">
    <property type="entry name" value="Ion_trans_dom"/>
</dbReference>
<dbReference type="Pfam" id="PF00520">
    <property type="entry name" value="Ion_trans"/>
    <property type="match status" value="4"/>
</dbReference>
<dbReference type="InterPro" id="IPR044564">
    <property type="entry name" value="Na_chnl_inactivation_gate"/>
</dbReference>
<evidence type="ECO:0000256" key="13">
    <source>
        <dbReference type="ARBA" id="ARBA00023180"/>
    </source>
</evidence>
<evidence type="ECO:0000256" key="9">
    <source>
        <dbReference type="ARBA" id="ARBA00023053"/>
    </source>
</evidence>
<dbReference type="FunFam" id="1.10.287.70:FF:000089">
    <property type="entry name" value="Sodium channel protein"/>
    <property type="match status" value="1"/>
</dbReference>
<evidence type="ECO:0000256" key="16">
    <source>
        <dbReference type="RuleBase" id="RU361132"/>
    </source>
</evidence>
<feature type="compositionally biased region" description="Basic and acidic residues" evidence="17">
    <location>
        <begin position="486"/>
        <end position="543"/>
    </location>
</feature>
<dbReference type="FunFam" id="1.10.287.70:FF:000001">
    <property type="entry name" value="Sodium channel protein"/>
    <property type="match status" value="1"/>
</dbReference>
<feature type="transmembrane region" description="Helical" evidence="16">
    <location>
        <begin position="1170"/>
        <end position="1192"/>
    </location>
</feature>
<evidence type="ECO:0000256" key="4">
    <source>
        <dbReference type="ARBA" id="ARBA00022475"/>
    </source>
</evidence>
<evidence type="ECO:0000256" key="2">
    <source>
        <dbReference type="ARBA" id="ARBA00022448"/>
    </source>
</evidence>
<organism evidence="19">
    <name type="scientific">Magallana gigas</name>
    <name type="common">Pacific oyster</name>
    <name type="synonym">Crassostrea gigas</name>
    <dbReference type="NCBI Taxonomy" id="29159"/>
    <lineage>
        <taxon>Eukaryota</taxon>
        <taxon>Metazoa</taxon>
        <taxon>Spiralia</taxon>
        <taxon>Lophotrochozoa</taxon>
        <taxon>Mollusca</taxon>
        <taxon>Bivalvia</taxon>
        <taxon>Autobranchia</taxon>
        <taxon>Pteriomorphia</taxon>
        <taxon>Ostreida</taxon>
        <taxon>Ostreoidea</taxon>
        <taxon>Ostreidae</taxon>
        <taxon>Magallana</taxon>
    </lineage>
</organism>
<comment type="caution">
    <text evidence="16">Lacks conserved residue(s) required for the propagation of feature annotation.</text>
</comment>
<feature type="region of interest" description="Disordered" evidence="17">
    <location>
        <begin position="1933"/>
        <end position="1986"/>
    </location>
</feature>
<dbReference type="FunCoup" id="K1PYF7">
    <property type="interactions" value="54"/>
</dbReference>
<dbReference type="InterPro" id="IPR001696">
    <property type="entry name" value="Na_channel_asu"/>
</dbReference>
<dbReference type="HOGENOM" id="CLU_000540_5_0_1"/>
<keyword evidence="15 16" id="KW-0407">Ion channel</keyword>
<gene>
    <name evidence="19" type="ORF">CGI_10003777</name>
</gene>
<feature type="compositionally biased region" description="Polar residues" evidence="17">
    <location>
        <begin position="562"/>
        <end position="577"/>
    </location>
</feature>
<feature type="transmembrane region" description="Helical" evidence="16">
    <location>
        <begin position="1493"/>
        <end position="1511"/>
    </location>
</feature>
<evidence type="ECO:0000256" key="3">
    <source>
        <dbReference type="ARBA" id="ARBA00022461"/>
    </source>
</evidence>
<dbReference type="GO" id="GO:0001518">
    <property type="term" value="C:voltage-gated sodium channel complex"/>
    <property type="evidence" value="ECO:0007669"/>
    <property type="project" value="UniProtKB-UniRule"/>
</dbReference>
<feature type="region of interest" description="Disordered" evidence="17">
    <location>
        <begin position="1073"/>
        <end position="1120"/>
    </location>
</feature>
<proteinExistence type="inferred from homology"/>
<feature type="region of interest" description="Disordered" evidence="17">
    <location>
        <begin position="93"/>
        <end position="115"/>
    </location>
</feature>
<feature type="compositionally biased region" description="Polar residues" evidence="17">
    <location>
        <begin position="1947"/>
        <end position="1967"/>
    </location>
</feature>
<dbReference type="Gene3D" id="1.20.120.350">
    <property type="entry name" value="Voltage-gated potassium channels. Chain C"/>
    <property type="match status" value="4"/>
</dbReference>
<sequence>MAMKGKDGDKNHLSPNDHCVIAGKDGRVSPALSWRPSSARSSRVGDEEEPKDLFRQYVQRSWDEQLHREKEAQKKLDKNNGKAVAHLVDGELKFEEDEEESKKTRDPALQEGNILPDELGDEFPSELYGKPLEEIDKYIKDKTFVAIAPRFSNKYIHRFHATKALGLLTPWNPVRKLSVYIATNQFFDYLVILTILCNCVFLAMPDDPASETAEYVFLGIYTMECVVKILARGLIINKFTYLRDPWNWLDFIVIISAYITIVIDMTSTPSAEGEEDGSVFNPQMLRTFRVLRALKTVSIVPGLKTIVGALLRAFKLLFEVIILTTFCLMIFALFGLQVYLGVLRQKCVADVPAYTATASLSNTAYYNDWIKNSSNWYQNEEGEYLICGNASASGECPGGYTCLPDIGENPNYGYTSFDHFGWAMLTSFQLITLDFWEDTYNKVIRAMGPLNVLFFVIVVFFGSFYLINLMLAVVAMSYEEEAVNTNREKEEKERKEAVKDAKAKDAKDAKEKEAKEAKEAKEKEDAKEKEAKATKWKPPEDTKQSNGTNNNKDSKDSKVGTDSKSGTVTINGKTMQNHGRGRNPMVKMPSKDSGYSVQSNVSSHSGGSKDKDEPDNISLDSQSNPRKADSGTGSLSHGLNTDSLDKKTTTPVKPFLKQDSLANVSSSGIHLGDSDDTESAKQKPKKPPPKIIKGEESTGKNEPNTLVDRNHECLAGCCKCYIPWLRVQNLVFILVSDPLFDLFITFCILINTIFMGIEYHNMPQGLVDATTWANFVFTIIFTLEAVLKLCAFGKFYFSNGWNNFDLVIVVASWLDFGLSDVEGVNVIRTFRLLRVFKLAQAWRTMRVLLSIIMNTLGALGNLTVILVIIIYIFAVIGLQLFRNSYTADKFGEDGVPRWNFNTFFHALMLIFRILCGEWIEELWNCMRAADELCMVVFLPTLVFGYFIVLNLFLALLLNAFGSESLKGGDTDAEDDKLALAFAKIKNLCCCCCSKFRKKTARTASVGPDEMDEEKQIGMTDLEDDKQAKDKPVANGTVKANGVKHKDGKEEVDEAFKAKRDKFSDFDAARKASKAKDSTASNSGSTSKAEKDGKDSKEKKDKDGMALGAEADGMDDEDDENKETVVEDCLPPFCMANHALWSDFDESNFGKKWNKFRFFMCKIVEHKAFEYFILVCIGLSSMSLAFEDVYLYTRPELEAALYYTNIIFAVLFTVEMLMKWVALGFKKYFTSFWTILDFAIVVISLASLIADATGGEDISAFRSLRTLRAFRPLRAISRWQSMRIVVNALMLAIPAILNVLVVCMVFWLIFSIMGVQFFSGRFYKCKDSSGEVLLPSVVANKSQCLAMAATHNYSWVNSNINFDNVLNGYLALFQVATYEGWMEVMDDAIDSTKVDEQPSFENNLFMYLYFVAFIIFGSFFTLNLIIGVIIDNFNALKKKYDGSALDMFLTQGQKNYMNTLKKLGSKKPQKTIKRPKAAIQAVFYDVSVSSKFDLCIVIVIFLNMIAMAVDHYKMTDYVSNILDILNILFTTIFTLECVIKIIGLRHHYFRQPWNVFDFVVVVLSLLGIVLADVLANSFNPTLLRVLRVFRIGRVLRLIKAAKGIRKLLFALIISLPALINIGALLCLIMYIYAIIGMSVFGNMKIELPMDDTVNFQTFANSFVLLLRLSTSAGWNDILETMFLSEPDCDPDFATRPDGVSRFKYSTGDCGSPAFGVFYMVSYILIIFLVVINMYIAIILENFNQAHEAEEVGITEDDFDEFYVVWEKYDPLATQFIKYEHLSHFVGELDPPLGIPRPNEIALVAFDLPIVEGDKIHCLDVLIALCKNVLGRVEETEEFKELKSQMEEKFQETFPTRVNTSKTSSTMQKKKEDVAAKTLQRAWRTFKTQKQLRNLTKMALQKAEADENDKNSKTRGASLANLGKRLNSALSNFFSSSRPSSATSRHSIKSQTTLTTPGNSQRMSKSTLQVPAVGPIYPTKGSDKELEL</sequence>
<keyword evidence="8 16" id="KW-1133">Transmembrane helix</keyword>
<dbReference type="InterPro" id="IPR027359">
    <property type="entry name" value="Volt_channel_dom_sf"/>
</dbReference>
<keyword evidence="14 16" id="KW-0739">Sodium transport</keyword>
<feature type="transmembrane region" description="Helical" evidence="16">
    <location>
        <begin position="1199"/>
        <end position="1221"/>
    </location>
</feature>
<feature type="domain" description="Ion transport" evidence="18">
    <location>
        <begin position="738"/>
        <end position="963"/>
    </location>
</feature>
<feature type="domain" description="Ion transport" evidence="18">
    <location>
        <begin position="1490"/>
        <end position="1748"/>
    </location>
</feature>
<dbReference type="FunFam" id="1.20.120.350:FF:000059">
    <property type="entry name" value="Sodium channel protein"/>
    <property type="match status" value="1"/>
</dbReference>
<feature type="transmembrane region" description="Helical" evidence="16">
    <location>
        <begin position="806"/>
        <end position="827"/>
    </location>
</feature>
<dbReference type="Gene3D" id="1.10.238.10">
    <property type="entry name" value="EF-hand"/>
    <property type="match status" value="1"/>
</dbReference>
<feature type="transmembrane region" description="Helical" evidence="16">
    <location>
        <begin position="766"/>
        <end position="786"/>
    </location>
</feature>
<reference evidence="19" key="1">
    <citation type="journal article" date="2012" name="Nature">
        <title>The oyster genome reveals stress adaptation and complexity of shell formation.</title>
        <authorList>
            <person name="Zhang G."/>
            <person name="Fang X."/>
            <person name="Guo X."/>
            <person name="Li L."/>
            <person name="Luo R."/>
            <person name="Xu F."/>
            <person name="Yang P."/>
            <person name="Zhang L."/>
            <person name="Wang X."/>
            <person name="Qi H."/>
            <person name="Xiong Z."/>
            <person name="Que H."/>
            <person name="Xie Y."/>
            <person name="Holland P.W."/>
            <person name="Paps J."/>
            <person name="Zhu Y."/>
            <person name="Wu F."/>
            <person name="Chen Y."/>
            <person name="Wang J."/>
            <person name="Peng C."/>
            <person name="Meng J."/>
            <person name="Yang L."/>
            <person name="Liu J."/>
            <person name="Wen B."/>
            <person name="Zhang N."/>
            <person name="Huang Z."/>
            <person name="Zhu Q."/>
            <person name="Feng Y."/>
            <person name="Mount A."/>
            <person name="Hedgecock D."/>
            <person name="Xu Z."/>
            <person name="Liu Y."/>
            <person name="Domazet-Loso T."/>
            <person name="Du Y."/>
            <person name="Sun X."/>
            <person name="Zhang S."/>
            <person name="Liu B."/>
            <person name="Cheng P."/>
            <person name="Jiang X."/>
            <person name="Li J."/>
            <person name="Fan D."/>
            <person name="Wang W."/>
            <person name="Fu W."/>
            <person name="Wang T."/>
            <person name="Wang B."/>
            <person name="Zhang J."/>
            <person name="Peng Z."/>
            <person name="Li Y."/>
            <person name="Li N."/>
            <person name="Wang J."/>
            <person name="Chen M."/>
            <person name="He Y."/>
            <person name="Tan F."/>
            <person name="Song X."/>
            <person name="Zheng Q."/>
            <person name="Huang R."/>
            <person name="Yang H."/>
            <person name="Du X."/>
            <person name="Chen L."/>
            <person name="Yang M."/>
            <person name="Gaffney P.M."/>
            <person name="Wang S."/>
            <person name="Luo L."/>
            <person name="She Z."/>
            <person name="Ming Y."/>
            <person name="Huang W."/>
            <person name="Zhang S."/>
            <person name="Huang B."/>
            <person name="Zhang Y."/>
            <person name="Qu T."/>
            <person name="Ni P."/>
            <person name="Miao G."/>
            <person name="Wang J."/>
            <person name="Wang Q."/>
            <person name="Steinberg C.E."/>
            <person name="Wang H."/>
            <person name="Li N."/>
            <person name="Qian L."/>
            <person name="Zhang G."/>
            <person name="Li Y."/>
            <person name="Yang H."/>
            <person name="Liu X."/>
            <person name="Wang J."/>
            <person name="Yin Y."/>
            <person name="Wang J."/>
        </authorList>
    </citation>
    <scope>NUCLEOTIDE SEQUENCE [LARGE SCALE GENOMIC DNA]</scope>
    <source>
        <strain evidence="19">05x7-T-G4-1.051#20</strain>
    </source>
</reference>
<evidence type="ECO:0000256" key="1">
    <source>
        <dbReference type="ARBA" id="ARBA00004651"/>
    </source>
</evidence>
<dbReference type="GO" id="GO:0019228">
    <property type="term" value="P:neuronal action potential"/>
    <property type="evidence" value="ECO:0007669"/>
    <property type="project" value="TreeGrafter"/>
</dbReference>
<comment type="function">
    <text evidence="16">Mediates the voltage-dependent sodium ion permeability of excitable membranes. Assuming opened or closed conformations in response to the voltage difference across the membrane, the protein forms a sodium-selective channel through which Na(+) ions may pass in accordance with their electrochemical gradient.</text>
</comment>
<feature type="transmembrane region" description="Helical" evidence="16">
    <location>
        <begin position="1606"/>
        <end position="1634"/>
    </location>
</feature>
<feature type="domain" description="Ion transport" evidence="18">
    <location>
        <begin position="185"/>
        <end position="483"/>
    </location>
</feature>
<feature type="transmembrane region" description="Helical" evidence="16">
    <location>
        <begin position="316"/>
        <end position="336"/>
    </location>
</feature>
<evidence type="ECO:0000313" key="19">
    <source>
        <dbReference type="EMBL" id="EKC21550.1"/>
    </source>
</evidence>
<dbReference type="PANTHER" id="PTHR10037">
    <property type="entry name" value="VOLTAGE-GATED CATION CHANNEL CALCIUM AND SODIUM"/>
    <property type="match status" value="1"/>
</dbReference>
<evidence type="ECO:0000256" key="17">
    <source>
        <dbReference type="SAM" id="MobiDB-lite"/>
    </source>
</evidence>
<feature type="compositionally biased region" description="Low complexity" evidence="17">
    <location>
        <begin position="1933"/>
        <end position="1943"/>
    </location>
</feature>
<keyword evidence="3 16" id="KW-0894">Sodium channel</keyword>
<dbReference type="FunFam" id="1.20.120.350:FF:000075">
    <property type="entry name" value="Sodium channel protein"/>
    <property type="match status" value="1"/>
</dbReference>
<evidence type="ECO:0000259" key="18">
    <source>
        <dbReference type="Pfam" id="PF00520"/>
    </source>
</evidence>
<keyword evidence="7 16" id="KW-0851">Voltage-gated channel</keyword>
<feature type="domain" description="Ion transport" evidence="18">
    <location>
        <begin position="1165"/>
        <end position="1438"/>
    </location>
</feature>
<dbReference type="SUPFAM" id="SSF81324">
    <property type="entry name" value="Voltage-gated potassium channels"/>
    <property type="match status" value="4"/>
</dbReference>
<feature type="transmembrane region" description="Helical" evidence="16">
    <location>
        <begin position="247"/>
        <end position="263"/>
    </location>
</feature>
<feature type="compositionally biased region" description="Basic and acidic residues" evidence="17">
    <location>
        <begin position="1"/>
        <end position="12"/>
    </location>
</feature>
<feature type="transmembrane region" description="Helical" evidence="16">
    <location>
        <begin position="1283"/>
        <end position="1309"/>
    </location>
</feature>
<comment type="subcellular location">
    <subcellularLocation>
        <location evidence="1 16">Cell membrane</location>
        <topology evidence="1 16">Multi-pass membrane protein</topology>
    </subcellularLocation>
</comment>
<name>K1PYF7_MAGGI</name>
<feature type="region of interest" description="Disordered" evidence="17">
    <location>
        <begin position="1"/>
        <end position="52"/>
    </location>
</feature>
<dbReference type="FunFam" id="1.10.238.10:FF:000002">
    <property type="entry name" value="Sodium channel protein"/>
    <property type="match status" value="1"/>
</dbReference>
<feature type="transmembrane region" description="Helical" evidence="16">
    <location>
        <begin position="1554"/>
        <end position="1574"/>
    </location>
</feature>
<feature type="compositionally biased region" description="Acidic residues" evidence="17">
    <location>
        <begin position="1111"/>
        <end position="1120"/>
    </location>
</feature>
<feature type="compositionally biased region" description="Polar residues" evidence="17">
    <location>
        <begin position="618"/>
        <end position="642"/>
    </location>
</feature>
<feature type="transmembrane region" description="Helical" evidence="16">
    <location>
        <begin position="847"/>
        <end position="880"/>
    </location>
</feature>
<dbReference type="InParanoid" id="K1PYF7"/>
<feature type="transmembrane region" description="Helical" evidence="16">
    <location>
        <begin position="932"/>
        <end position="957"/>
    </location>
</feature>
<keyword evidence="6" id="KW-0677">Repeat</keyword>
<evidence type="ECO:0000256" key="6">
    <source>
        <dbReference type="ARBA" id="ARBA00022737"/>
    </source>
</evidence>
<feature type="transmembrane region" description="Helical" evidence="16">
    <location>
        <begin position="1227"/>
        <end position="1249"/>
    </location>
</feature>
<keyword evidence="13" id="KW-0325">Glycoprotein</keyword>
<feature type="transmembrane region" description="Helical" evidence="16">
    <location>
        <begin position="216"/>
        <end position="235"/>
    </location>
</feature>
<feature type="transmembrane region" description="Helical" evidence="16">
    <location>
        <begin position="1523"/>
        <end position="1542"/>
    </location>
</feature>
<dbReference type="Gene3D" id="1.10.287.70">
    <property type="match status" value="4"/>
</dbReference>
<evidence type="ECO:0000256" key="15">
    <source>
        <dbReference type="ARBA" id="ARBA00023303"/>
    </source>
</evidence>
<feature type="region of interest" description="Disordered" evidence="17">
    <location>
        <begin position="482"/>
        <end position="705"/>
    </location>
</feature>
<keyword evidence="4" id="KW-1003">Cell membrane</keyword>
<dbReference type="GO" id="GO:0005248">
    <property type="term" value="F:voltage-gated sodium channel activity"/>
    <property type="evidence" value="ECO:0007669"/>
    <property type="project" value="InterPro"/>
</dbReference>
<feature type="compositionally biased region" description="Polar residues" evidence="17">
    <location>
        <begin position="593"/>
        <end position="606"/>
    </location>
</feature>
<dbReference type="FunFam" id="1.20.120.350:FF:000009">
    <property type="entry name" value="Voltage-dependent T-type calcium channel subunit alpha"/>
    <property type="match status" value="1"/>
</dbReference>
<evidence type="ECO:0000256" key="12">
    <source>
        <dbReference type="ARBA" id="ARBA00023157"/>
    </source>
</evidence>
<keyword evidence="11 16" id="KW-0472">Membrane</keyword>
<dbReference type="EMBL" id="JH818973">
    <property type="protein sequence ID" value="EKC21550.1"/>
    <property type="molecule type" value="Genomic_DNA"/>
</dbReference>
<feature type="compositionally biased region" description="Basic and acidic residues" evidence="17">
    <location>
        <begin position="1087"/>
        <end position="1103"/>
    </location>
</feature>
<dbReference type="PANTHER" id="PTHR10037:SF62">
    <property type="entry name" value="SODIUM CHANNEL PROTEIN 60E"/>
    <property type="match status" value="1"/>
</dbReference>
<dbReference type="InterPro" id="IPR043203">
    <property type="entry name" value="VGCC_Ca_Na"/>
</dbReference>
<evidence type="ECO:0000256" key="10">
    <source>
        <dbReference type="ARBA" id="ARBA00023065"/>
    </source>
</evidence>
<feature type="compositionally biased region" description="Basic and acidic residues" evidence="17">
    <location>
        <begin position="552"/>
        <end position="561"/>
    </location>
</feature>
<feature type="transmembrane region" description="Helical" evidence="16">
    <location>
        <begin position="900"/>
        <end position="920"/>
    </location>
</feature>
<comment type="similarity">
    <text evidence="16">Belongs to the sodium channel (TC 1.A.1.10) family.</text>
</comment>
<protein>
    <recommendedName>
        <fullName evidence="16">Sodium channel protein</fullName>
    </recommendedName>
</protein>
<feature type="transmembrane region" description="Helical" evidence="16">
    <location>
        <begin position="730"/>
        <end position="754"/>
    </location>
</feature>
<keyword evidence="9 16" id="KW-0915">Sodium</keyword>
<feature type="transmembrane region" description="Helical" evidence="16">
    <location>
        <begin position="1406"/>
        <end position="1429"/>
    </location>
</feature>
<evidence type="ECO:0000256" key="14">
    <source>
        <dbReference type="ARBA" id="ARBA00023201"/>
    </source>
</evidence>
<keyword evidence="12" id="KW-1015">Disulfide bond</keyword>
<feature type="transmembrane region" description="Helical" evidence="16">
    <location>
        <begin position="452"/>
        <end position="478"/>
    </location>
</feature>
<dbReference type="CDD" id="cd13433">
    <property type="entry name" value="Na_channel_gate"/>
    <property type="match status" value="1"/>
</dbReference>
<evidence type="ECO:0000256" key="5">
    <source>
        <dbReference type="ARBA" id="ARBA00022692"/>
    </source>
</evidence>
<evidence type="ECO:0000256" key="8">
    <source>
        <dbReference type="ARBA" id="ARBA00022989"/>
    </source>
</evidence>
<dbReference type="PRINTS" id="PR00170">
    <property type="entry name" value="NACHANNEL"/>
</dbReference>
<keyword evidence="10 16" id="KW-0406">Ion transport</keyword>
<dbReference type="FunFam" id="1.20.120.350:FF:000068">
    <property type="entry name" value="Sodium channel protein"/>
    <property type="match status" value="1"/>
</dbReference>
<keyword evidence="2 16" id="KW-0813">Transport</keyword>
<dbReference type="GO" id="GO:0086010">
    <property type="term" value="P:membrane depolarization during action potential"/>
    <property type="evidence" value="ECO:0007669"/>
    <property type="project" value="TreeGrafter"/>
</dbReference>
<evidence type="ECO:0000256" key="7">
    <source>
        <dbReference type="ARBA" id="ARBA00022882"/>
    </source>
</evidence>
<feature type="region of interest" description="Disordered" evidence="17">
    <location>
        <begin position="1851"/>
        <end position="1870"/>
    </location>
</feature>
<feature type="region of interest" description="Disordered" evidence="17">
    <location>
        <begin position="1019"/>
        <end position="1050"/>
    </location>
</feature>
<accession>K1PYF7</accession>
<feature type="transmembrane region" description="Helical" evidence="16">
    <location>
        <begin position="186"/>
        <end position="204"/>
    </location>
</feature>